<dbReference type="RefSeq" id="WP_015019620.1">
    <property type="nucleotide sequence ID" value="NC_018719.1"/>
</dbReference>
<accession>K0IGV8</accession>
<dbReference type="InParanoid" id="K0IGV8"/>
<evidence type="ECO:0000313" key="1">
    <source>
        <dbReference type="EMBL" id="AFU59085.1"/>
    </source>
</evidence>
<protein>
    <submittedName>
        <fullName evidence="1">Uncharacterized protein</fullName>
    </submittedName>
</protein>
<reference evidence="1 2" key="1">
    <citation type="journal article" date="2012" name="Environ. Microbiol.">
        <title>The genome of the ammonia-oxidizing Candidatus Nitrososphaera gargensis: insights into metabolic versatility and environmental adaptations.</title>
        <authorList>
            <person name="Spang A."/>
            <person name="Poehlein A."/>
            <person name="Offre P."/>
            <person name="Zumbragel S."/>
            <person name="Haider S."/>
            <person name="Rychlik N."/>
            <person name="Nowka B."/>
            <person name="Schmeisser C."/>
            <person name="Lebedeva E.V."/>
            <person name="Rattei T."/>
            <person name="Bohm C."/>
            <person name="Schmid M."/>
            <person name="Galushko A."/>
            <person name="Hatzenpichler R."/>
            <person name="Weinmaier T."/>
            <person name="Daniel R."/>
            <person name="Schleper C."/>
            <person name="Spieck E."/>
            <person name="Streit W."/>
            <person name="Wagner M."/>
        </authorList>
    </citation>
    <scope>NUCLEOTIDE SEQUENCE [LARGE SCALE GENOMIC DNA]</scope>
    <source>
        <strain evidence="2">Ga9.2</strain>
    </source>
</reference>
<dbReference type="OrthoDB" id="8531at2157"/>
<dbReference type="BioCyc" id="CNIT1237085:G1324-2153-MONOMER"/>
<dbReference type="HOGENOM" id="CLU_2433973_0_0_2"/>
<gene>
    <name evidence="1" type="ordered locus">Ngar_c21550</name>
</gene>
<name>K0IGV8_NITGG</name>
<keyword evidence="2" id="KW-1185">Reference proteome</keyword>
<dbReference type="KEGG" id="nga:Ngar_c21550"/>
<organism evidence="1 2">
    <name type="scientific">Nitrososphaera gargensis (strain Ga9.2)</name>
    <dbReference type="NCBI Taxonomy" id="1237085"/>
    <lineage>
        <taxon>Archaea</taxon>
        <taxon>Nitrososphaerota</taxon>
        <taxon>Nitrososphaeria</taxon>
        <taxon>Nitrososphaerales</taxon>
        <taxon>Nitrososphaeraceae</taxon>
        <taxon>Nitrososphaera</taxon>
    </lineage>
</organism>
<evidence type="ECO:0000313" key="2">
    <source>
        <dbReference type="Proteomes" id="UP000008037"/>
    </source>
</evidence>
<proteinExistence type="predicted"/>
<dbReference type="AlphaFoldDB" id="K0IGV8"/>
<sequence length="93" mass="10825">MADWFKNRGFGSSGDEIDQLTKTINEHSDEQRKIMAQFNKAMNNFATERSLETCLDALNLSMQLANVRGKLAESYEYYARMLEREITRLSKRP</sequence>
<dbReference type="GeneID" id="13796018"/>
<dbReference type="EMBL" id="CP002408">
    <property type="protein sequence ID" value="AFU59085.1"/>
    <property type="molecule type" value="Genomic_DNA"/>
</dbReference>
<dbReference type="Proteomes" id="UP000008037">
    <property type="component" value="Chromosome"/>
</dbReference>